<protein>
    <submittedName>
        <fullName evidence="2">Uncharacterized protein</fullName>
    </submittedName>
</protein>
<accession>J3N3I2</accession>
<evidence type="ECO:0000313" key="2">
    <source>
        <dbReference type="EnsemblPlants" id="OB10G20800.1"/>
    </source>
</evidence>
<evidence type="ECO:0000256" key="1">
    <source>
        <dbReference type="SAM" id="MobiDB-lite"/>
    </source>
</evidence>
<sequence>MYLVWSVLAGAAAPSPYDELYGDEDEESSDSESPKKVGYVIIPGVESHDGVNIDAKLVNDFPYHSCIRLVLNVAG</sequence>
<feature type="compositionally biased region" description="Acidic residues" evidence="1">
    <location>
        <begin position="20"/>
        <end position="30"/>
    </location>
</feature>
<proteinExistence type="predicted"/>
<name>J3N3I2_ORYBR</name>
<reference evidence="2" key="2">
    <citation type="submission" date="2013-04" db="UniProtKB">
        <authorList>
            <consortium name="EnsemblPlants"/>
        </authorList>
    </citation>
    <scope>IDENTIFICATION</scope>
</reference>
<feature type="region of interest" description="Disordered" evidence="1">
    <location>
        <begin position="15"/>
        <end position="34"/>
    </location>
</feature>
<keyword evidence="3" id="KW-1185">Reference proteome</keyword>
<dbReference type="Gramene" id="OB10G20800.1">
    <property type="protein sequence ID" value="OB10G20800.1"/>
    <property type="gene ID" value="OB10G20800"/>
</dbReference>
<dbReference type="OMA" id="CIRLVLN"/>
<evidence type="ECO:0000313" key="3">
    <source>
        <dbReference type="Proteomes" id="UP000006038"/>
    </source>
</evidence>
<reference evidence="2" key="1">
    <citation type="journal article" date="2013" name="Nat. Commun.">
        <title>Whole-genome sequencing of Oryza brachyantha reveals mechanisms underlying Oryza genome evolution.</title>
        <authorList>
            <person name="Chen J."/>
            <person name="Huang Q."/>
            <person name="Gao D."/>
            <person name="Wang J."/>
            <person name="Lang Y."/>
            <person name="Liu T."/>
            <person name="Li B."/>
            <person name="Bai Z."/>
            <person name="Luis Goicoechea J."/>
            <person name="Liang C."/>
            <person name="Chen C."/>
            <person name="Zhang W."/>
            <person name="Sun S."/>
            <person name="Liao Y."/>
            <person name="Zhang X."/>
            <person name="Yang L."/>
            <person name="Song C."/>
            <person name="Wang M."/>
            <person name="Shi J."/>
            <person name="Liu G."/>
            <person name="Liu J."/>
            <person name="Zhou H."/>
            <person name="Zhou W."/>
            <person name="Yu Q."/>
            <person name="An N."/>
            <person name="Chen Y."/>
            <person name="Cai Q."/>
            <person name="Wang B."/>
            <person name="Liu B."/>
            <person name="Min J."/>
            <person name="Huang Y."/>
            <person name="Wu H."/>
            <person name="Li Z."/>
            <person name="Zhang Y."/>
            <person name="Yin Y."/>
            <person name="Song W."/>
            <person name="Jiang J."/>
            <person name="Jackson S.A."/>
            <person name="Wing R.A."/>
            <person name="Wang J."/>
            <person name="Chen M."/>
        </authorList>
    </citation>
    <scope>NUCLEOTIDE SEQUENCE [LARGE SCALE GENOMIC DNA]</scope>
    <source>
        <strain evidence="2">cv. IRGC 101232</strain>
    </source>
</reference>
<dbReference type="Proteomes" id="UP000006038">
    <property type="component" value="Chromosome 10"/>
</dbReference>
<dbReference type="EnsemblPlants" id="OB10G20800.1">
    <property type="protein sequence ID" value="OB10G20800.1"/>
    <property type="gene ID" value="OB10G20800"/>
</dbReference>
<dbReference type="AlphaFoldDB" id="J3N3I2"/>
<dbReference type="HOGENOM" id="CLU_2675022_0_0_1"/>
<organism evidence="2">
    <name type="scientific">Oryza brachyantha</name>
    <name type="common">malo sina</name>
    <dbReference type="NCBI Taxonomy" id="4533"/>
    <lineage>
        <taxon>Eukaryota</taxon>
        <taxon>Viridiplantae</taxon>
        <taxon>Streptophyta</taxon>
        <taxon>Embryophyta</taxon>
        <taxon>Tracheophyta</taxon>
        <taxon>Spermatophyta</taxon>
        <taxon>Magnoliopsida</taxon>
        <taxon>Liliopsida</taxon>
        <taxon>Poales</taxon>
        <taxon>Poaceae</taxon>
        <taxon>BOP clade</taxon>
        <taxon>Oryzoideae</taxon>
        <taxon>Oryzeae</taxon>
        <taxon>Oryzinae</taxon>
        <taxon>Oryza</taxon>
    </lineage>
</organism>